<evidence type="ECO:0000313" key="1">
    <source>
        <dbReference type="EMBL" id="KIN08663.1"/>
    </source>
</evidence>
<accession>A0A0C3E2V7</accession>
<evidence type="ECO:0000313" key="2">
    <source>
        <dbReference type="Proteomes" id="UP000054321"/>
    </source>
</evidence>
<dbReference type="InParanoid" id="A0A0C3E2V7"/>
<reference evidence="2" key="2">
    <citation type="submission" date="2015-01" db="EMBL/GenBank/DDBJ databases">
        <title>Evolutionary Origins and Diversification of the Mycorrhizal Mutualists.</title>
        <authorList>
            <consortium name="DOE Joint Genome Institute"/>
            <consortium name="Mycorrhizal Genomics Consortium"/>
            <person name="Kohler A."/>
            <person name="Kuo A."/>
            <person name="Nagy L.G."/>
            <person name="Floudas D."/>
            <person name="Copeland A."/>
            <person name="Barry K.W."/>
            <person name="Cichocki N."/>
            <person name="Veneault-Fourrey C."/>
            <person name="LaButti K."/>
            <person name="Lindquist E.A."/>
            <person name="Lipzen A."/>
            <person name="Lundell T."/>
            <person name="Morin E."/>
            <person name="Murat C."/>
            <person name="Riley R."/>
            <person name="Ohm R."/>
            <person name="Sun H."/>
            <person name="Tunlid A."/>
            <person name="Henrissat B."/>
            <person name="Grigoriev I.V."/>
            <person name="Hibbett D.S."/>
            <person name="Martin F."/>
        </authorList>
    </citation>
    <scope>NUCLEOTIDE SEQUENCE [LARGE SCALE GENOMIC DNA]</scope>
    <source>
        <strain evidence="2">Zn</strain>
    </source>
</reference>
<gene>
    <name evidence="1" type="ORF">OIDMADRAFT_107876</name>
</gene>
<dbReference type="HOGENOM" id="CLU_131873_0_0_1"/>
<dbReference type="EMBL" id="KN832870">
    <property type="protein sequence ID" value="KIN08663.1"/>
    <property type="molecule type" value="Genomic_DNA"/>
</dbReference>
<dbReference type="OrthoDB" id="3862662at2759"/>
<dbReference type="CDD" id="cd12148">
    <property type="entry name" value="fungal_TF_MHR"/>
    <property type="match status" value="1"/>
</dbReference>
<dbReference type="AlphaFoldDB" id="A0A0C3E2V7"/>
<keyword evidence="2" id="KW-1185">Reference proteome</keyword>
<reference evidence="1 2" key="1">
    <citation type="submission" date="2014-04" db="EMBL/GenBank/DDBJ databases">
        <authorList>
            <consortium name="DOE Joint Genome Institute"/>
            <person name="Kuo A."/>
            <person name="Martino E."/>
            <person name="Perotto S."/>
            <person name="Kohler A."/>
            <person name="Nagy L.G."/>
            <person name="Floudas D."/>
            <person name="Copeland A."/>
            <person name="Barry K.W."/>
            <person name="Cichocki N."/>
            <person name="Veneault-Fourrey C."/>
            <person name="LaButti K."/>
            <person name="Lindquist E.A."/>
            <person name="Lipzen A."/>
            <person name="Lundell T."/>
            <person name="Morin E."/>
            <person name="Murat C."/>
            <person name="Sun H."/>
            <person name="Tunlid A."/>
            <person name="Henrissat B."/>
            <person name="Grigoriev I.V."/>
            <person name="Hibbett D.S."/>
            <person name="Martin F."/>
            <person name="Nordberg H.P."/>
            <person name="Cantor M.N."/>
            <person name="Hua S.X."/>
        </authorList>
    </citation>
    <scope>NUCLEOTIDE SEQUENCE [LARGE SCALE GENOMIC DNA]</scope>
    <source>
        <strain evidence="1 2">Zn</strain>
    </source>
</reference>
<dbReference type="Proteomes" id="UP000054321">
    <property type="component" value="Unassembled WGS sequence"/>
</dbReference>
<protein>
    <recommendedName>
        <fullName evidence="3">Transcription factor domain-containing protein</fullName>
    </recommendedName>
</protein>
<name>A0A0C3E2V7_OIDMZ</name>
<sequence length="179" mass="20428">MDSLCDAYILSIHSWLPIISRKRLFERVNLFNEATDASMALLFVCMKLVSETPPGLEQEAISSLYCMAKKYFARVEASGSISLLLIQSAILISIYEIGHGIYPAAYLSVSNVARLGMIMCLHDQKKGSSVGKGLRHLDRMRGRKKELGAIVMLERYVSVMSFWYYGHPDYKIEFYYYDK</sequence>
<proteinExistence type="predicted"/>
<evidence type="ECO:0008006" key="3">
    <source>
        <dbReference type="Google" id="ProtNLM"/>
    </source>
</evidence>
<organism evidence="1 2">
    <name type="scientific">Oidiodendron maius (strain Zn)</name>
    <dbReference type="NCBI Taxonomy" id="913774"/>
    <lineage>
        <taxon>Eukaryota</taxon>
        <taxon>Fungi</taxon>
        <taxon>Dikarya</taxon>
        <taxon>Ascomycota</taxon>
        <taxon>Pezizomycotina</taxon>
        <taxon>Leotiomycetes</taxon>
        <taxon>Leotiomycetes incertae sedis</taxon>
        <taxon>Myxotrichaceae</taxon>
        <taxon>Oidiodendron</taxon>
    </lineage>
</organism>
<dbReference type="STRING" id="913774.A0A0C3E2V7"/>